<accession>A0ABT5JJN0</accession>
<comment type="caution">
    <text evidence="1">The sequence shown here is derived from an EMBL/GenBank/DDBJ whole genome shotgun (WGS) entry which is preliminary data.</text>
</comment>
<dbReference type="Proteomes" id="UP001165652">
    <property type="component" value="Unassembled WGS sequence"/>
</dbReference>
<reference evidence="1" key="1">
    <citation type="journal article" date="2023" name="Microbiol Resour">
        <title>Genome Sequences of Rhodoplanes serenus and Two Thermotolerant Strains, Rhodoplanes tepidamans and 'Rhodoplanes cryptolactis,' Further Refine the Genus.</title>
        <authorList>
            <person name="Rayyan A.A."/>
            <person name="Kyndt J.A."/>
        </authorList>
    </citation>
    <scope>NUCLEOTIDE SEQUENCE</scope>
    <source>
        <strain evidence="1">DSM 9987</strain>
    </source>
</reference>
<name>A0ABT5JJN0_RHOTP</name>
<gene>
    <name evidence="1" type="ORF">PQJ73_28105</name>
</gene>
<proteinExistence type="predicted"/>
<reference evidence="1" key="2">
    <citation type="submission" date="2023-02" db="EMBL/GenBank/DDBJ databases">
        <authorList>
            <person name="Rayyan A."/>
            <person name="Meyer T."/>
            <person name="Kyndt J.A."/>
        </authorList>
    </citation>
    <scope>NUCLEOTIDE SEQUENCE</scope>
    <source>
        <strain evidence="1">DSM 9987</strain>
    </source>
</reference>
<dbReference type="EMBL" id="JAQQLI010000078">
    <property type="protein sequence ID" value="MDC7789561.1"/>
    <property type="molecule type" value="Genomic_DNA"/>
</dbReference>
<sequence length="106" mass="11897">TLARVDNFIRSYAPKAAEQLVSMSERMSEGSLESYSQALTTCRRLLLTVADAIFPARSEPYIDGGKKKRDVGPENYKNRLMAYLEVKRLSSGTEELIRSDLEHLAA</sequence>
<evidence type="ECO:0000313" key="1">
    <source>
        <dbReference type="EMBL" id="MDC7789561.1"/>
    </source>
</evidence>
<organism evidence="1 2">
    <name type="scientific">Rhodoplanes tepidamans</name>
    <name type="common">Rhodoplanes cryptolactis</name>
    <dbReference type="NCBI Taxonomy" id="200616"/>
    <lineage>
        <taxon>Bacteria</taxon>
        <taxon>Pseudomonadati</taxon>
        <taxon>Pseudomonadota</taxon>
        <taxon>Alphaproteobacteria</taxon>
        <taxon>Hyphomicrobiales</taxon>
        <taxon>Nitrobacteraceae</taxon>
        <taxon>Rhodoplanes</taxon>
    </lineage>
</organism>
<protein>
    <submittedName>
        <fullName evidence="1">Uncharacterized protein</fullName>
    </submittedName>
</protein>
<evidence type="ECO:0000313" key="2">
    <source>
        <dbReference type="Proteomes" id="UP001165652"/>
    </source>
</evidence>
<keyword evidence="2" id="KW-1185">Reference proteome</keyword>
<feature type="non-terminal residue" evidence="1">
    <location>
        <position position="1"/>
    </location>
</feature>